<feature type="compositionally biased region" description="Polar residues" evidence="1">
    <location>
        <begin position="1"/>
        <end position="20"/>
    </location>
</feature>
<gene>
    <name evidence="2" type="ORF">CCH79_00015716</name>
</gene>
<feature type="region of interest" description="Disordered" evidence="1">
    <location>
        <begin position="1"/>
        <end position="21"/>
    </location>
</feature>
<dbReference type="EMBL" id="NHOQ01000420">
    <property type="protein sequence ID" value="PWA30288.1"/>
    <property type="molecule type" value="Genomic_DNA"/>
</dbReference>
<evidence type="ECO:0000313" key="2">
    <source>
        <dbReference type="EMBL" id="PWA30288.1"/>
    </source>
</evidence>
<evidence type="ECO:0000313" key="3">
    <source>
        <dbReference type="Proteomes" id="UP000250572"/>
    </source>
</evidence>
<keyword evidence="3" id="KW-1185">Reference proteome</keyword>
<organism evidence="2 3">
    <name type="scientific">Gambusia affinis</name>
    <name type="common">Western mosquitofish</name>
    <name type="synonym">Heterandria affinis</name>
    <dbReference type="NCBI Taxonomy" id="33528"/>
    <lineage>
        <taxon>Eukaryota</taxon>
        <taxon>Metazoa</taxon>
        <taxon>Chordata</taxon>
        <taxon>Craniata</taxon>
        <taxon>Vertebrata</taxon>
        <taxon>Euteleostomi</taxon>
        <taxon>Actinopterygii</taxon>
        <taxon>Neopterygii</taxon>
        <taxon>Teleostei</taxon>
        <taxon>Neoteleostei</taxon>
        <taxon>Acanthomorphata</taxon>
        <taxon>Ovalentaria</taxon>
        <taxon>Atherinomorphae</taxon>
        <taxon>Cyprinodontiformes</taxon>
        <taxon>Poeciliidae</taxon>
        <taxon>Poeciliinae</taxon>
        <taxon>Gambusia</taxon>
    </lineage>
</organism>
<protein>
    <submittedName>
        <fullName evidence="2">Uncharacterized protein</fullName>
    </submittedName>
</protein>
<dbReference type="AlphaFoldDB" id="A0A315W3M7"/>
<dbReference type="Proteomes" id="UP000250572">
    <property type="component" value="Unassembled WGS sequence"/>
</dbReference>
<evidence type="ECO:0000256" key="1">
    <source>
        <dbReference type="SAM" id="MobiDB-lite"/>
    </source>
</evidence>
<name>A0A315W3M7_GAMAF</name>
<comment type="caution">
    <text evidence="2">The sequence shown here is derived from an EMBL/GenBank/DDBJ whole genome shotgun (WGS) entry which is preliminary data.</text>
</comment>
<accession>A0A315W3M7</accession>
<reference evidence="2 3" key="1">
    <citation type="journal article" date="2018" name="G3 (Bethesda)">
        <title>A High-Quality Reference Genome for the Invasive Mosquitofish Gambusia affinis Using a Chicago Library.</title>
        <authorList>
            <person name="Hoffberg S.L."/>
            <person name="Troendle N.J."/>
            <person name="Glenn T.C."/>
            <person name="Mahmud O."/>
            <person name="Louha S."/>
            <person name="Chalopin D."/>
            <person name="Bennetzen J.L."/>
            <person name="Mauricio R."/>
        </authorList>
    </citation>
    <scope>NUCLEOTIDE SEQUENCE [LARGE SCALE GENOMIC DNA]</scope>
    <source>
        <strain evidence="2">NE01/NJP1002.9</strain>
        <tissue evidence="2">Muscle</tissue>
    </source>
</reference>
<sequence>MREDSVPQSTLESNMRPSANDQDRLCGSHMALCGLNHWSSTPFGAESYELSEGVLLCEALGNLETAALRRSCVPEARINLTRVTMVLLAAPLPAHPLSMFRSWDQLPKLNNVFTFPWCTKNCERPPCRGNRSPVNLLLMSRPTPGLVGEAGPDSVEQKLGFNLLWKEAALVTDELELGTTGLLMVPLLKDKLVPTARLLRTGLRPELRRMWESAAEIMLLLLTAAGGDWLPPPGPMVGLLWFRMKWEEEGEREAETEEAEVTDVMSSMFSSSNDLFSAADGDKEYSGHYKGSLRMCMCGLGLVHRGCRHRHALPAVDKTSWYQELSGGVTGQSCSVRWKFGICSSEEELCLKGGASSDAHMPIVGAFCGGQGSAILIGLQICVSNYEKIPFTPRQHWREIICSSWNNRLHINTPGTVCQGLCPRQIAIPLQGNVDTTLQHTHPDLLPVSSWMVRLHEFLHLMVLDFGTSEQTSLAADEHLSLLRKCMLLFLSRVLGLDPAIPKSTLRSCIHRVDTIELYLLCLVIFLHYFNEPFGSHCSIGLLDLRSPCVAVGPSPCSMHRERMGGKGKGGYWADRGSDKYGTQTARLMTWEKKLTNPAQRGVTSALPAWNGRRLAGPGSKLSGSASDFCRGSLALPSSEFSASLFTERRCQAVSCGLLKLSSQTGSSTFAVDCCSFLKVSLLLLKSTLSSGLLPLQGTAPFGPALLYSGPGCVCIEQSCFRRSEASSLIMVDAALAQVGKNLSEAMRILGDGQM</sequence>
<proteinExistence type="predicted"/>